<keyword evidence="2" id="KW-0472">Membrane</keyword>
<name>L1J7P5_GUITC</name>
<dbReference type="PaxDb" id="55529-EKX44105"/>
<dbReference type="GeneID" id="17300879"/>
<feature type="region of interest" description="Disordered" evidence="1">
    <location>
        <begin position="158"/>
        <end position="225"/>
    </location>
</feature>
<gene>
    <name evidence="4" type="ORF">GUITHDRAFT_139959</name>
</gene>
<evidence type="ECO:0000256" key="2">
    <source>
        <dbReference type="SAM" id="Phobius"/>
    </source>
</evidence>
<feature type="compositionally biased region" description="Basic and acidic residues" evidence="1">
    <location>
        <begin position="16"/>
        <end position="33"/>
    </location>
</feature>
<reference evidence="4 6" key="1">
    <citation type="journal article" date="2012" name="Nature">
        <title>Algal genomes reveal evolutionary mosaicism and the fate of nucleomorphs.</title>
        <authorList>
            <consortium name="DOE Joint Genome Institute"/>
            <person name="Curtis B.A."/>
            <person name="Tanifuji G."/>
            <person name="Burki F."/>
            <person name="Gruber A."/>
            <person name="Irimia M."/>
            <person name="Maruyama S."/>
            <person name="Arias M.C."/>
            <person name="Ball S.G."/>
            <person name="Gile G.H."/>
            <person name="Hirakawa Y."/>
            <person name="Hopkins J.F."/>
            <person name="Kuo A."/>
            <person name="Rensing S.A."/>
            <person name="Schmutz J."/>
            <person name="Symeonidi A."/>
            <person name="Elias M."/>
            <person name="Eveleigh R.J."/>
            <person name="Herman E.K."/>
            <person name="Klute M.J."/>
            <person name="Nakayama T."/>
            <person name="Obornik M."/>
            <person name="Reyes-Prieto A."/>
            <person name="Armbrust E.V."/>
            <person name="Aves S.J."/>
            <person name="Beiko R.G."/>
            <person name="Coutinho P."/>
            <person name="Dacks J.B."/>
            <person name="Durnford D.G."/>
            <person name="Fast N.M."/>
            <person name="Green B.R."/>
            <person name="Grisdale C.J."/>
            <person name="Hempel F."/>
            <person name="Henrissat B."/>
            <person name="Hoppner M.P."/>
            <person name="Ishida K."/>
            <person name="Kim E."/>
            <person name="Koreny L."/>
            <person name="Kroth P.G."/>
            <person name="Liu Y."/>
            <person name="Malik S.B."/>
            <person name="Maier U.G."/>
            <person name="McRose D."/>
            <person name="Mock T."/>
            <person name="Neilson J.A."/>
            <person name="Onodera N.T."/>
            <person name="Poole A.M."/>
            <person name="Pritham E.J."/>
            <person name="Richards T.A."/>
            <person name="Rocap G."/>
            <person name="Roy S.W."/>
            <person name="Sarai C."/>
            <person name="Schaack S."/>
            <person name="Shirato S."/>
            <person name="Slamovits C.H."/>
            <person name="Spencer D.F."/>
            <person name="Suzuki S."/>
            <person name="Worden A.Z."/>
            <person name="Zauner S."/>
            <person name="Barry K."/>
            <person name="Bell C."/>
            <person name="Bharti A.K."/>
            <person name="Crow J.A."/>
            <person name="Grimwood J."/>
            <person name="Kramer R."/>
            <person name="Lindquist E."/>
            <person name="Lucas S."/>
            <person name="Salamov A."/>
            <person name="McFadden G.I."/>
            <person name="Lane C.E."/>
            <person name="Keeling P.J."/>
            <person name="Gray M.W."/>
            <person name="Grigoriev I.V."/>
            <person name="Archibald J.M."/>
        </authorList>
    </citation>
    <scope>NUCLEOTIDE SEQUENCE</scope>
    <source>
        <strain evidence="4 6">CCMP2712</strain>
    </source>
</reference>
<dbReference type="Pfam" id="PF02010">
    <property type="entry name" value="REJ"/>
    <property type="match status" value="1"/>
</dbReference>
<dbReference type="RefSeq" id="XP_005831085.1">
    <property type="nucleotide sequence ID" value="XM_005831028.1"/>
</dbReference>
<keyword evidence="2" id="KW-1133">Transmembrane helix</keyword>
<evidence type="ECO:0000256" key="1">
    <source>
        <dbReference type="SAM" id="MobiDB-lite"/>
    </source>
</evidence>
<feature type="compositionally biased region" description="Low complexity" evidence="1">
    <location>
        <begin position="2025"/>
        <end position="2037"/>
    </location>
</feature>
<evidence type="ECO:0000313" key="4">
    <source>
        <dbReference type="EMBL" id="EKX44105.1"/>
    </source>
</evidence>
<feature type="compositionally biased region" description="Low complexity" evidence="1">
    <location>
        <begin position="186"/>
        <end position="197"/>
    </location>
</feature>
<feature type="region of interest" description="Disordered" evidence="1">
    <location>
        <begin position="239"/>
        <end position="264"/>
    </location>
</feature>
<keyword evidence="6" id="KW-1185">Reference proteome</keyword>
<evidence type="ECO:0000259" key="3">
    <source>
        <dbReference type="Pfam" id="PF02010"/>
    </source>
</evidence>
<dbReference type="HOGENOM" id="CLU_232359_0_0_1"/>
<proteinExistence type="predicted"/>
<dbReference type="EnsemblProtists" id="EKX44105">
    <property type="protein sequence ID" value="EKX44105"/>
    <property type="gene ID" value="GUITHDRAFT_139959"/>
</dbReference>
<evidence type="ECO:0000313" key="5">
    <source>
        <dbReference type="EnsemblProtists" id="EKX44105"/>
    </source>
</evidence>
<keyword evidence="2" id="KW-0812">Transmembrane</keyword>
<protein>
    <recommendedName>
        <fullName evidence="3">PKD/REJ-like domain-containing protein</fullName>
    </recommendedName>
</protein>
<accession>L1J7P5</accession>
<dbReference type="EMBL" id="JH993006">
    <property type="protein sequence ID" value="EKX44105.1"/>
    <property type="molecule type" value="Genomic_DNA"/>
</dbReference>
<dbReference type="Proteomes" id="UP000011087">
    <property type="component" value="Unassembled WGS sequence"/>
</dbReference>
<organism evidence="4">
    <name type="scientific">Guillardia theta (strain CCMP2712)</name>
    <name type="common">Cryptophyte</name>
    <dbReference type="NCBI Taxonomy" id="905079"/>
    <lineage>
        <taxon>Eukaryota</taxon>
        <taxon>Cryptophyceae</taxon>
        <taxon>Pyrenomonadales</taxon>
        <taxon>Geminigeraceae</taxon>
        <taxon>Guillardia</taxon>
    </lineage>
</organism>
<feature type="transmembrane region" description="Helical" evidence="2">
    <location>
        <begin position="1887"/>
        <end position="1912"/>
    </location>
</feature>
<reference evidence="5" key="3">
    <citation type="submission" date="2016-03" db="UniProtKB">
        <authorList>
            <consortium name="EnsemblProtists"/>
        </authorList>
    </citation>
    <scope>IDENTIFICATION</scope>
</reference>
<dbReference type="InterPro" id="IPR002859">
    <property type="entry name" value="PKD/REJ-like"/>
</dbReference>
<feature type="region of interest" description="Disordered" evidence="1">
    <location>
        <begin position="2025"/>
        <end position="2057"/>
    </location>
</feature>
<dbReference type="KEGG" id="gtt:GUITHDRAFT_139959"/>
<feature type="region of interest" description="Disordered" evidence="1">
    <location>
        <begin position="1"/>
        <end position="57"/>
    </location>
</feature>
<reference evidence="6" key="2">
    <citation type="submission" date="2012-11" db="EMBL/GenBank/DDBJ databases">
        <authorList>
            <person name="Kuo A."/>
            <person name="Curtis B.A."/>
            <person name="Tanifuji G."/>
            <person name="Burki F."/>
            <person name="Gruber A."/>
            <person name="Irimia M."/>
            <person name="Maruyama S."/>
            <person name="Arias M.C."/>
            <person name="Ball S.G."/>
            <person name="Gile G.H."/>
            <person name="Hirakawa Y."/>
            <person name="Hopkins J.F."/>
            <person name="Rensing S.A."/>
            <person name="Schmutz J."/>
            <person name="Symeonidi A."/>
            <person name="Elias M."/>
            <person name="Eveleigh R.J."/>
            <person name="Herman E.K."/>
            <person name="Klute M.J."/>
            <person name="Nakayama T."/>
            <person name="Obornik M."/>
            <person name="Reyes-Prieto A."/>
            <person name="Armbrust E.V."/>
            <person name="Aves S.J."/>
            <person name="Beiko R.G."/>
            <person name="Coutinho P."/>
            <person name="Dacks J.B."/>
            <person name="Durnford D.G."/>
            <person name="Fast N.M."/>
            <person name="Green B.R."/>
            <person name="Grisdale C."/>
            <person name="Hempe F."/>
            <person name="Henrissat B."/>
            <person name="Hoppner M.P."/>
            <person name="Ishida K.-I."/>
            <person name="Kim E."/>
            <person name="Koreny L."/>
            <person name="Kroth P.G."/>
            <person name="Liu Y."/>
            <person name="Malik S.-B."/>
            <person name="Maier U.G."/>
            <person name="McRose D."/>
            <person name="Mock T."/>
            <person name="Neilson J.A."/>
            <person name="Onodera N.T."/>
            <person name="Poole A.M."/>
            <person name="Pritham E.J."/>
            <person name="Richards T.A."/>
            <person name="Rocap G."/>
            <person name="Roy S.W."/>
            <person name="Sarai C."/>
            <person name="Schaack S."/>
            <person name="Shirato S."/>
            <person name="Slamovits C.H."/>
            <person name="Spencer D.F."/>
            <person name="Suzuki S."/>
            <person name="Worden A.Z."/>
            <person name="Zauner S."/>
            <person name="Barry K."/>
            <person name="Bell C."/>
            <person name="Bharti A.K."/>
            <person name="Crow J.A."/>
            <person name="Grimwood J."/>
            <person name="Kramer R."/>
            <person name="Lindquist E."/>
            <person name="Lucas S."/>
            <person name="Salamov A."/>
            <person name="McFadden G.I."/>
            <person name="Lane C.E."/>
            <person name="Keeling P.J."/>
            <person name="Gray M.W."/>
            <person name="Grigoriev I.V."/>
            <person name="Archibald J.M."/>
        </authorList>
    </citation>
    <scope>NUCLEOTIDE SEQUENCE</scope>
    <source>
        <strain evidence="6">CCMP2712</strain>
    </source>
</reference>
<sequence>MLRQPACLPPAKRSKQTYDLKLTEEDFADDQKQEVGSPDEQEVWSPSSPETDCRYSPIPSEEDQLKTVLANRNVEPNTGISLPHDETNRYLESILVRTSLTLGSKRRKPTNRSVPEMSFSSVISSLCPSRANEFEGEMVPSCMHEEFPIANNSAAQSFNGSSLGSDSTDDTESAKAHSINSRRTVCSCSSSEPAESPRNQRKAPNLNASDFSVSHPEGMSFDSIFGTGTEETEDIWKSKDANDKEKCSPNDNAQDSGVAANEQRDKTNCRKHTTHDFFIYCKNSVLMVVGQQTTTMISFRSGSPPFMRVQAGGASKIEQGTTYQTVAYCDVTDYPTDDQVHLLIVEVRVKPGRVRVWIDGKQVGSGDAPFGDPLRDDEWCDEQVGRFAVNTSFVSYAGESFDPWPNAAATVSSDLYFFDSKVKLQDIPGLMTFTRALSTTSIGNSSGSQNGTSAGDVVGSNKTAGCTNETSNISACNETTGVSTPPKMYSVTPSVCQFFGGNILRVFLNNDTFRNLSMSANFVPLKYTNLTLSSVLVRCPSFSQIGLKGNITVNLFESDVVIGCFLFVFAPRPTSISPNIFFQGGELVTISSDFSLFANLTCFFLFGSTQAINFSITDSQLTRAEAIVPDLLVPSRSELVANCSGDVKHLNAYIRLVDRPSMGTVTVQGEACYWYLGCKLQVVMNSFFGDIKSAKLDVYKVVSTNSKQTVIDVYLPALESDGKWEGIIIPSNIPSNILRSEVQLAFPIPLSRPPPSIFRILPSAVQQNSPTAMKVWLRGFDAFLSVADANVSIAGQDAIEHVSIAFSDEYGTEIEVAVGPLPPGLFLLTVSRISQDVSASAPLISYDPTMAAVSLSSSVVPADQQLDGRPVAFDFVAELEVRVTIPKPARGDANETSLVSYLTFNDFSSFFAASPITFVWPPRILSSSFESLGTTILFLFDQDTDALLVSSPCSDFFLLPDSIGNSTQCLWSDPSRLLLLLPSNSALRPGDMIQARGGLKNRGGESSPSSPQLVTLLSPAELIIPQLDIAGPNVISSCDEATLRVSSSFPRMSSYSWGCSNDADLNQRLSREQGDALVLRGTELKPALTYEIVVGGTSMFGVQAASSSHLLEQADTSLLLSIQQISPVISRGESFYAAALLQQSSCQPPPTSFFLLWRIVELSSMDEIFLYNSSEVELYFPADVPWRDGQTSYVLRVSLYAVGQGGANVFAEKSFELRPAPLTAGIAGGNRTIWREQSALQLDASSSFSKALCQQQSSCSVDILSFKWSCYLADQVCRRKGDGGVMTFANSAVIDVDLTQIDINDEEQINFAVIVEFGGQLSSFAVAYNLSSAPPINTAISVVSRDSFWDKLAVEQEGTTWTYSWSVQDLTGRVLELHPSLFPAGYSSPEFIILRDNPDVKLAAYVVTLRVLDASSGQEGAASMWFVRSLPPAPGSCSCQVRGAGAGGEPGVTCECRQWSSTNLPIMYSFGLSSSSILDVSWSPPSLSSSTQLFLSSGNFSILVSVTDSVGLQSLSDAQHVEIPQQVVNQSQTEDSSVKSMETALAKLSALRQLSQTLLYINSVMLSLLPQLSLYRRGARSLLASSQAYRMRVRTTLLRSFAGGSATSVSRRSASSSLQTTLLLLNTPDELSTEDGATASSTFYLTLQQADNVSLRGGGLRDSFLIVENIFISTRLQSMETRDSVREGNFKVLSSSLPNYTQTMSPFEPPVVFEGKYLKLSFSSSGVEQMRDFGGGGAQVSFLPPAPAARRAAAGRGGVAFFALTDIWYSNLLPLSDSLQLLSDRMLGMRFLAGSGSCPASSSCFIVAFTFNLTGRLSEDEEASFLCVLWRSGAWRQDACSTSFTMTGGAMKGSCSCREDGMTAVLMRKEKKSLHSISQSVFRSSNFAGIGGLVIILIVLLCSWICILLLYWESRTQAMGKNVRETSHALAGHMMMLRFGLWNEGHQIFVSSDVLCPQAQDKTAFLLVLEGLDFRSSLDHVAPCWFCEPTWGMEEGQEEEEDEDEEEEEKVLDGGEQQVHLNGHSSLLTVSSPLSPTQERGRDLEISADAPPTVITVGGSRRRMSSLTSSGSALLVIDQNLWRRSSFAELAAERVGGADLMLV</sequence>
<evidence type="ECO:0000313" key="6">
    <source>
        <dbReference type="Proteomes" id="UP000011087"/>
    </source>
</evidence>
<feature type="domain" description="PKD/REJ-like" evidence="3">
    <location>
        <begin position="1191"/>
        <end position="1546"/>
    </location>
</feature>
<feature type="compositionally biased region" description="Basic and acidic residues" evidence="1">
    <location>
        <begin position="239"/>
        <end position="248"/>
    </location>
</feature>